<organism evidence="2 3">
    <name type="scientific">Azospirillum oleiclasticum</name>
    <dbReference type="NCBI Taxonomy" id="2735135"/>
    <lineage>
        <taxon>Bacteria</taxon>
        <taxon>Pseudomonadati</taxon>
        <taxon>Pseudomonadota</taxon>
        <taxon>Alphaproteobacteria</taxon>
        <taxon>Rhodospirillales</taxon>
        <taxon>Azospirillaceae</taxon>
        <taxon>Azospirillum</taxon>
    </lineage>
</organism>
<sequence length="388" mass="41111">MTGYDVCADGDLGAVHYLVRQGFGMAGDVFERYRALFGTAALRVLRRDGDISACAAVFDVDQWFGGRPVPARGVACVTVDPIARGTGTGSALVRAMLEEARGAGRALSILYPATRPLYARAGYGPAGVRIEWSAPPAALAGPHSVARPTRQVPPDLGALAALRRTGPALANGMLERSEALWALRLDPLGEGTADLFLLPGADGPGGYAAVLPPRERRLLVPDQCVAGRRAVAEALAFLAGYRAQVDRVCWCGGPDDPLALLAHDSGVVPVQYEEWMLRVVDVERALTCRGYPSRASESLVLDVTDPLLPANHGRFRLTPAAGRGRVERLPSQGAADVALHIAALAPLYTGHRSPSALRAVGLVEGSDDAIMRAEQLFAGPRPWMADQF</sequence>
<dbReference type="Gene3D" id="3.30.1050.10">
    <property type="entry name" value="SCP2 sterol-binding domain"/>
    <property type="match status" value="1"/>
</dbReference>
<dbReference type="InterPro" id="IPR025559">
    <property type="entry name" value="Eis_dom"/>
</dbReference>
<dbReference type="CDD" id="cd04301">
    <property type="entry name" value="NAT_SF"/>
    <property type="match status" value="1"/>
</dbReference>
<dbReference type="PROSITE" id="PS51186">
    <property type="entry name" value="GNAT"/>
    <property type="match status" value="1"/>
</dbReference>
<dbReference type="Pfam" id="PF13530">
    <property type="entry name" value="SCP2_2"/>
    <property type="match status" value="1"/>
</dbReference>
<dbReference type="Pfam" id="PF13527">
    <property type="entry name" value="Acetyltransf_9"/>
    <property type="match status" value="1"/>
</dbReference>
<evidence type="ECO:0000313" key="2">
    <source>
        <dbReference type="EMBL" id="NYZ19086.1"/>
    </source>
</evidence>
<dbReference type="InterPro" id="IPR051554">
    <property type="entry name" value="Acetyltransferase_Eis"/>
</dbReference>
<protein>
    <submittedName>
        <fullName evidence="2">GNAT family N-acetyltransferase</fullName>
    </submittedName>
</protein>
<dbReference type="SUPFAM" id="SSF55729">
    <property type="entry name" value="Acyl-CoA N-acyltransferases (Nat)"/>
    <property type="match status" value="1"/>
</dbReference>
<comment type="caution">
    <text evidence="2">The sequence shown here is derived from an EMBL/GenBank/DDBJ whole genome shotgun (WGS) entry which is preliminary data.</text>
</comment>
<dbReference type="SUPFAM" id="SSF55718">
    <property type="entry name" value="SCP-like"/>
    <property type="match status" value="1"/>
</dbReference>
<dbReference type="Pfam" id="PF17668">
    <property type="entry name" value="Acetyltransf_17"/>
    <property type="match status" value="1"/>
</dbReference>
<dbReference type="PANTHER" id="PTHR37817:SF1">
    <property type="entry name" value="N-ACETYLTRANSFERASE EIS"/>
    <property type="match status" value="1"/>
</dbReference>
<gene>
    <name evidence="2" type="ORF">HND93_05130</name>
</gene>
<dbReference type="InterPro" id="IPR036527">
    <property type="entry name" value="SCP2_sterol-bd_dom_sf"/>
</dbReference>
<reference evidence="2 3" key="1">
    <citation type="submission" date="2020-05" db="EMBL/GenBank/DDBJ databases">
        <title>Azospirillum oleiclasticum sp. nov, a nitrogen-fixing and heavy crude oil-emulsifying bacterium isolated from the crude oil of Yumen Oilfield.</title>
        <authorList>
            <person name="Wu D."/>
            <person name="Cai M."/>
            <person name="Zhang X."/>
        </authorList>
    </citation>
    <scope>NUCLEOTIDE SEQUENCE [LARGE SCALE GENOMIC DNA]</scope>
    <source>
        <strain evidence="2 3">ROY-1-1-2</strain>
    </source>
</reference>
<dbReference type="InterPro" id="IPR016181">
    <property type="entry name" value="Acyl_CoA_acyltransferase"/>
</dbReference>
<evidence type="ECO:0000259" key="1">
    <source>
        <dbReference type="PROSITE" id="PS51186"/>
    </source>
</evidence>
<name>A0ABX2T748_9PROT</name>
<proteinExistence type="predicted"/>
<dbReference type="EMBL" id="JABFDB010000002">
    <property type="protein sequence ID" value="NYZ19086.1"/>
    <property type="molecule type" value="Genomic_DNA"/>
</dbReference>
<dbReference type="PANTHER" id="PTHR37817">
    <property type="entry name" value="N-ACETYLTRANSFERASE EIS"/>
    <property type="match status" value="1"/>
</dbReference>
<keyword evidence="3" id="KW-1185">Reference proteome</keyword>
<feature type="domain" description="N-acetyltransferase" evidence="1">
    <location>
        <begin position="2"/>
        <end position="148"/>
    </location>
</feature>
<dbReference type="Proteomes" id="UP000584642">
    <property type="component" value="Unassembled WGS sequence"/>
</dbReference>
<dbReference type="Gene3D" id="3.40.630.30">
    <property type="match status" value="2"/>
</dbReference>
<accession>A0ABX2T748</accession>
<dbReference type="RefSeq" id="WP_180280864.1">
    <property type="nucleotide sequence ID" value="NZ_JABFDB010000002.1"/>
</dbReference>
<evidence type="ECO:0000313" key="3">
    <source>
        <dbReference type="Proteomes" id="UP000584642"/>
    </source>
</evidence>
<dbReference type="InterPro" id="IPR000182">
    <property type="entry name" value="GNAT_dom"/>
</dbReference>
<dbReference type="InterPro" id="IPR041380">
    <property type="entry name" value="Acetyltransf_17"/>
</dbReference>